<feature type="non-terminal residue" evidence="1">
    <location>
        <position position="1"/>
    </location>
</feature>
<evidence type="ECO:0000313" key="1">
    <source>
        <dbReference type="EMBL" id="CEK69050.1"/>
    </source>
</evidence>
<name>A0A0B6ZMW8_9EUPU</name>
<accession>A0A0B6ZMW8</accession>
<proteinExistence type="predicted"/>
<protein>
    <submittedName>
        <fullName evidence="1">Uncharacterized protein</fullName>
    </submittedName>
</protein>
<reference evidence="1" key="1">
    <citation type="submission" date="2014-12" db="EMBL/GenBank/DDBJ databases">
        <title>Insight into the proteome of Arion vulgaris.</title>
        <authorList>
            <person name="Aradska J."/>
            <person name="Bulat T."/>
            <person name="Smidak R."/>
            <person name="Sarate P."/>
            <person name="Gangsoo J."/>
            <person name="Sialana F."/>
            <person name="Bilban M."/>
            <person name="Lubec G."/>
        </authorList>
    </citation>
    <scope>NUCLEOTIDE SEQUENCE</scope>
    <source>
        <tissue evidence="1">Skin</tissue>
    </source>
</reference>
<dbReference type="EMBL" id="HACG01022185">
    <property type="protein sequence ID" value="CEK69050.1"/>
    <property type="molecule type" value="Transcribed_RNA"/>
</dbReference>
<sequence length="64" mass="7293">PGKYSGIRVYTMKEKVRKPKEKMGARYDRQITNGYIRYATIQAGGFNGQSYMGEPGSMKSILHF</sequence>
<dbReference type="AlphaFoldDB" id="A0A0B6ZMW8"/>
<gene>
    <name evidence="1" type="primary">ORF68711</name>
</gene>
<organism evidence="1">
    <name type="scientific">Arion vulgaris</name>
    <dbReference type="NCBI Taxonomy" id="1028688"/>
    <lineage>
        <taxon>Eukaryota</taxon>
        <taxon>Metazoa</taxon>
        <taxon>Spiralia</taxon>
        <taxon>Lophotrochozoa</taxon>
        <taxon>Mollusca</taxon>
        <taxon>Gastropoda</taxon>
        <taxon>Heterobranchia</taxon>
        <taxon>Euthyneura</taxon>
        <taxon>Panpulmonata</taxon>
        <taxon>Eupulmonata</taxon>
        <taxon>Stylommatophora</taxon>
        <taxon>Helicina</taxon>
        <taxon>Arionoidea</taxon>
        <taxon>Arionidae</taxon>
        <taxon>Arion</taxon>
    </lineage>
</organism>